<dbReference type="Proteomes" id="UP001642409">
    <property type="component" value="Unassembled WGS sequence"/>
</dbReference>
<name>A0AA86TQT0_9EUKA</name>
<evidence type="ECO:0000313" key="3">
    <source>
        <dbReference type="EMBL" id="CAL6058458.1"/>
    </source>
</evidence>
<reference evidence="2" key="1">
    <citation type="submission" date="2023-06" db="EMBL/GenBank/DDBJ databases">
        <authorList>
            <person name="Kurt Z."/>
        </authorList>
    </citation>
    <scope>NUCLEOTIDE SEQUENCE</scope>
</reference>
<evidence type="ECO:0000313" key="2">
    <source>
        <dbReference type="EMBL" id="CAI9919738.1"/>
    </source>
</evidence>
<sequence length="797" mass="92958">MLGKITIQTETMSIEQVAKKEKYLYQILDQGCQMFEINKIKSITGEYLFTSGFSQYFGTQFRNKNNVLGMCKLCTLAAETAVLLDIQISGVIVLDEVQVVLNGVFTKAGHVDCFGLGIQKIINDMKTLSTGIFVDQRIFDANTMITQAIKHQLFNNYYVDESDKYYKLTPKLLLIKNIEEQFTEVFNISSYQDKQSYTTENHQTSFDNISINRISNEISDNSNHCFETDDQNIHKLIEKSIIQIKLQQSWVTKIYKMFLTGFKISDQFQTKNNDQIYQKYALLQITWKSLLFKPVLCIIVFVTDIQLEQYNTAVSQCIGHHFNSKDTQLILQLVLSCSILISTILSLIFYISNQQSFSHQRVNQQTNIHYFMFKFAQVLQLFEILLQYFQFFQICLDYTQKQYVQKSKVILQEIITLKYVQVQIQTYLHISPFYNFLHTLSASIQFALLLLCGQIFIVIVFPRMLIYIFGLILSNFNLIFQQIQHFEKVLTEINSRYMLESKFQTHCKNIELFFDDISLAALRQQETYLIAENNFNMELFDVDYSWCDLMLKEKKMELKLMTQTTNITYKIQQIFSPKVSRNFSLAGLNKDSALKLQIAILKEFNRVDNRYVNVKNLCRLGNCVVVLFKAKNIEELTKIHDVDIARYFDKLQQAMCPYLKNDIEMHLVRVTYDTASVLVLPNRYKKNIYVQLKKGLDIALILAQVITSTENQIDLGVGIGVSDVCQMQLGTYLYNFEFFGSAFQEAEKAALNCQNKFVCFSKNMFEFYTPNYSKNIFENLEMQMNAEWVMLSHKALK</sequence>
<keyword evidence="1" id="KW-0472">Membrane</keyword>
<gene>
    <name evidence="3" type="ORF">HINF_LOCUS48279</name>
    <name evidence="2" type="ORF">HINF_LOCUS7383</name>
</gene>
<organism evidence="2">
    <name type="scientific">Hexamita inflata</name>
    <dbReference type="NCBI Taxonomy" id="28002"/>
    <lineage>
        <taxon>Eukaryota</taxon>
        <taxon>Metamonada</taxon>
        <taxon>Diplomonadida</taxon>
        <taxon>Hexamitidae</taxon>
        <taxon>Hexamitinae</taxon>
        <taxon>Hexamita</taxon>
    </lineage>
</organism>
<comment type="caution">
    <text evidence="2">The sequence shown here is derived from an EMBL/GenBank/DDBJ whole genome shotgun (WGS) entry which is preliminary data.</text>
</comment>
<evidence type="ECO:0000313" key="4">
    <source>
        <dbReference type="Proteomes" id="UP001642409"/>
    </source>
</evidence>
<keyword evidence="4" id="KW-1185">Reference proteome</keyword>
<reference evidence="3 4" key="2">
    <citation type="submission" date="2024-07" db="EMBL/GenBank/DDBJ databases">
        <authorList>
            <person name="Akdeniz Z."/>
        </authorList>
    </citation>
    <scope>NUCLEOTIDE SEQUENCE [LARGE SCALE GENOMIC DNA]</scope>
</reference>
<keyword evidence="1" id="KW-1133">Transmembrane helix</keyword>
<feature type="transmembrane region" description="Helical" evidence="1">
    <location>
        <begin position="446"/>
        <end position="473"/>
    </location>
</feature>
<feature type="transmembrane region" description="Helical" evidence="1">
    <location>
        <begin position="329"/>
        <end position="351"/>
    </location>
</feature>
<evidence type="ECO:0000256" key="1">
    <source>
        <dbReference type="SAM" id="Phobius"/>
    </source>
</evidence>
<dbReference type="AlphaFoldDB" id="A0AA86TQT0"/>
<keyword evidence="1" id="KW-0812">Transmembrane</keyword>
<protein>
    <submittedName>
        <fullName evidence="3">Hypothetical_protein</fullName>
    </submittedName>
</protein>
<dbReference type="EMBL" id="CATOUU010000184">
    <property type="protein sequence ID" value="CAI9919738.1"/>
    <property type="molecule type" value="Genomic_DNA"/>
</dbReference>
<accession>A0AA86TQT0</accession>
<dbReference type="EMBL" id="CAXDID020000221">
    <property type="protein sequence ID" value="CAL6058458.1"/>
    <property type="molecule type" value="Genomic_DNA"/>
</dbReference>
<proteinExistence type="predicted"/>